<sequence>MNSTARNDDRNDGRYTAIGPAQHTRTEYQPAHTRLMRAAPSPDVVAAAEYLLTQPDAYLYRRRYLDLITQTSGPDGTRITDYAAAERYLLVTATAHRRTHSEVRPLPAPGDFL</sequence>
<evidence type="ECO:0000313" key="2">
    <source>
        <dbReference type="EMBL" id="QIP38597.1"/>
    </source>
</evidence>
<reference evidence="2 3" key="1">
    <citation type="submission" date="2020-03" db="EMBL/GenBank/DDBJ databases">
        <title>Screen low temperature-resistant strains for efficient degradation of petroleum hydrocarbons under the low temperature.</title>
        <authorList>
            <person name="Wang Y."/>
            <person name="Chen J."/>
        </authorList>
    </citation>
    <scope>NUCLEOTIDE SEQUENCE [LARGE SCALE GENOMIC DNA]</scope>
    <source>
        <strain evidence="2 3">KB1</strain>
    </source>
</reference>
<dbReference type="Proteomes" id="UP000502345">
    <property type="component" value="Chromosome"/>
</dbReference>
<dbReference type="RefSeq" id="WP_019747502.1">
    <property type="nucleotide sequence ID" value="NZ_AP018733.1"/>
</dbReference>
<feature type="compositionally biased region" description="Basic and acidic residues" evidence="1">
    <location>
        <begin position="1"/>
        <end position="13"/>
    </location>
</feature>
<organism evidence="2 3">
    <name type="scientific">Rhodococcus erythropolis</name>
    <name type="common">Arthrobacter picolinophilus</name>
    <dbReference type="NCBI Taxonomy" id="1833"/>
    <lineage>
        <taxon>Bacteria</taxon>
        <taxon>Bacillati</taxon>
        <taxon>Actinomycetota</taxon>
        <taxon>Actinomycetes</taxon>
        <taxon>Mycobacteriales</taxon>
        <taxon>Nocardiaceae</taxon>
        <taxon>Rhodococcus</taxon>
        <taxon>Rhodococcus erythropolis group</taxon>
    </lineage>
</organism>
<evidence type="ECO:0000313" key="3">
    <source>
        <dbReference type="Proteomes" id="UP000502345"/>
    </source>
</evidence>
<gene>
    <name evidence="2" type="ORF">G9444_1353</name>
</gene>
<accession>A0A1F2Q1H0</accession>
<protein>
    <submittedName>
        <fullName evidence="2">Uncharacterized protein</fullName>
    </submittedName>
</protein>
<evidence type="ECO:0000256" key="1">
    <source>
        <dbReference type="SAM" id="MobiDB-lite"/>
    </source>
</evidence>
<dbReference type="EMBL" id="CP050124">
    <property type="protein sequence ID" value="QIP38597.1"/>
    <property type="molecule type" value="Genomic_DNA"/>
</dbReference>
<proteinExistence type="predicted"/>
<dbReference type="AlphaFoldDB" id="A0A1F2Q1H0"/>
<name>A0A1F2Q1H0_RHOER</name>
<feature type="region of interest" description="Disordered" evidence="1">
    <location>
        <begin position="1"/>
        <end position="28"/>
    </location>
</feature>